<sequence>MPIVPDTPTVDNSENFEPEFEPEPEENNGAFYFWGRNVIIAKNDDYGSTATINQDLIIRKDISFMPCEPFYKDFFHKEQSWGSSKKENKDSKKIKNREGVEIKITPEE</sequence>
<name>A0ACA9MQ50_9GLOM</name>
<comment type="caution">
    <text evidence="1">The sequence shown here is derived from an EMBL/GenBank/DDBJ whole genome shotgun (WGS) entry which is preliminary data.</text>
</comment>
<keyword evidence="2" id="KW-1185">Reference proteome</keyword>
<feature type="non-terminal residue" evidence="1">
    <location>
        <position position="108"/>
    </location>
</feature>
<dbReference type="EMBL" id="CAJVPU010010117">
    <property type="protein sequence ID" value="CAG8602336.1"/>
    <property type="molecule type" value="Genomic_DNA"/>
</dbReference>
<protein>
    <submittedName>
        <fullName evidence="1">15914_t:CDS:1</fullName>
    </submittedName>
</protein>
<organism evidence="1 2">
    <name type="scientific">Dentiscutata heterogama</name>
    <dbReference type="NCBI Taxonomy" id="1316150"/>
    <lineage>
        <taxon>Eukaryota</taxon>
        <taxon>Fungi</taxon>
        <taxon>Fungi incertae sedis</taxon>
        <taxon>Mucoromycota</taxon>
        <taxon>Glomeromycotina</taxon>
        <taxon>Glomeromycetes</taxon>
        <taxon>Diversisporales</taxon>
        <taxon>Gigasporaceae</taxon>
        <taxon>Dentiscutata</taxon>
    </lineage>
</organism>
<evidence type="ECO:0000313" key="1">
    <source>
        <dbReference type="EMBL" id="CAG8602336.1"/>
    </source>
</evidence>
<reference evidence="1" key="1">
    <citation type="submission" date="2021-06" db="EMBL/GenBank/DDBJ databases">
        <authorList>
            <person name="Kallberg Y."/>
            <person name="Tangrot J."/>
            <person name="Rosling A."/>
        </authorList>
    </citation>
    <scope>NUCLEOTIDE SEQUENCE</scope>
    <source>
        <strain evidence="1">IL203A</strain>
    </source>
</reference>
<dbReference type="Proteomes" id="UP000789702">
    <property type="component" value="Unassembled WGS sequence"/>
</dbReference>
<accession>A0ACA9MQ50</accession>
<evidence type="ECO:0000313" key="2">
    <source>
        <dbReference type="Proteomes" id="UP000789702"/>
    </source>
</evidence>
<gene>
    <name evidence="1" type="ORF">DHETER_LOCUS7299</name>
</gene>
<proteinExistence type="predicted"/>